<reference evidence="1 2" key="1">
    <citation type="submission" date="2019-08" db="EMBL/GenBank/DDBJ databases">
        <title>Genome sequencing of Paenibacillus faecis DSM 23593(T).</title>
        <authorList>
            <person name="Kook J.-K."/>
            <person name="Park S.-N."/>
            <person name="Lim Y.K."/>
        </authorList>
    </citation>
    <scope>NUCLEOTIDE SEQUENCE [LARGE SCALE GENOMIC DNA]</scope>
    <source>
        <strain evidence="1 2">DSM 23593</strain>
    </source>
</reference>
<dbReference type="Proteomes" id="UP000325218">
    <property type="component" value="Unassembled WGS sequence"/>
</dbReference>
<dbReference type="Pfam" id="PF13177">
    <property type="entry name" value="DNA_pol3_delta2"/>
    <property type="match status" value="1"/>
</dbReference>
<dbReference type="InterPro" id="IPR050238">
    <property type="entry name" value="DNA_Rep/Repair_Clamp_Loader"/>
</dbReference>
<proteinExistence type="predicted"/>
<dbReference type="AlphaFoldDB" id="A0A5D0CUF0"/>
<evidence type="ECO:0000313" key="2">
    <source>
        <dbReference type="Proteomes" id="UP000325218"/>
    </source>
</evidence>
<evidence type="ECO:0000313" key="1">
    <source>
        <dbReference type="EMBL" id="TYA12447.1"/>
    </source>
</evidence>
<dbReference type="RefSeq" id="WP_148454191.1">
    <property type="nucleotide sequence ID" value="NZ_VSDO01000003.1"/>
</dbReference>
<dbReference type="GO" id="GO:0003887">
    <property type="term" value="F:DNA-directed DNA polymerase activity"/>
    <property type="evidence" value="ECO:0007669"/>
    <property type="project" value="UniProtKB-EC"/>
</dbReference>
<accession>A0A5D0CUF0</accession>
<dbReference type="SUPFAM" id="SSF52540">
    <property type="entry name" value="P-loop containing nucleoside triphosphate hydrolases"/>
    <property type="match status" value="1"/>
</dbReference>
<keyword evidence="2" id="KW-1185">Reference proteome</keyword>
<dbReference type="InterPro" id="IPR027417">
    <property type="entry name" value="P-loop_NTPase"/>
</dbReference>
<dbReference type="EC" id="2.7.7.7" evidence="1"/>
<keyword evidence="1" id="KW-0808">Transferase</keyword>
<dbReference type="PANTHER" id="PTHR11669:SF8">
    <property type="entry name" value="DNA POLYMERASE III SUBUNIT DELTA"/>
    <property type="match status" value="1"/>
</dbReference>
<name>A0A5D0CUF0_9BACL</name>
<organism evidence="1 2">
    <name type="scientific">Paenibacillus faecis</name>
    <dbReference type="NCBI Taxonomy" id="862114"/>
    <lineage>
        <taxon>Bacteria</taxon>
        <taxon>Bacillati</taxon>
        <taxon>Bacillota</taxon>
        <taxon>Bacilli</taxon>
        <taxon>Bacillales</taxon>
        <taxon>Paenibacillaceae</taxon>
        <taxon>Paenibacillus</taxon>
    </lineage>
</organism>
<dbReference type="OrthoDB" id="9810148at2"/>
<dbReference type="GO" id="GO:0008408">
    <property type="term" value="F:3'-5' exonuclease activity"/>
    <property type="evidence" value="ECO:0007669"/>
    <property type="project" value="InterPro"/>
</dbReference>
<dbReference type="EMBL" id="VSDO01000003">
    <property type="protein sequence ID" value="TYA12447.1"/>
    <property type="molecule type" value="Genomic_DNA"/>
</dbReference>
<dbReference type="PANTHER" id="PTHR11669">
    <property type="entry name" value="REPLICATION FACTOR C / DNA POLYMERASE III GAMMA-TAU SUBUNIT"/>
    <property type="match status" value="1"/>
</dbReference>
<dbReference type="FunFam" id="3.40.50.300:FF:001255">
    <property type="entry name" value="DNA polymerase III subunit delta"/>
    <property type="match status" value="1"/>
</dbReference>
<dbReference type="InterPro" id="IPR004622">
    <property type="entry name" value="DNA_pol_HolB"/>
</dbReference>
<dbReference type="Gene3D" id="3.40.50.300">
    <property type="entry name" value="P-loop containing nucleotide triphosphate hydrolases"/>
    <property type="match status" value="1"/>
</dbReference>
<keyword evidence="1" id="KW-0548">Nucleotidyltransferase</keyword>
<dbReference type="GO" id="GO:0006261">
    <property type="term" value="P:DNA-templated DNA replication"/>
    <property type="evidence" value="ECO:0007669"/>
    <property type="project" value="TreeGrafter"/>
</dbReference>
<dbReference type="NCBIfam" id="TIGR00678">
    <property type="entry name" value="holB"/>
    <property type="match status" value="1"/>
</dbReference>
<gene>
    <name evidence="1" type="primary">holB</name>
    <name evidence="1" type="ORF">FRY98_17310</name>
</gene>
<sequence length="324" mass="36015">MSFKDIIGQEAAKQLLQSGLRQHRISHAYIFSGPPGSGQKEMALAFVQALFCTSGTEDACGECLECRKLLHGNHPDLHVIAPEGATIKIDQIRDLQRIFSYRSESGNPKAYIIEQSDKMTVQAANSLLKFLEEPSSPALAILLSDNGRALLPTIQSRAQWVPFQPLDPETMLQILSGEGFSGTLARCAVQVAAGPEACRELLRQNWFAEIRNVVLQLGKETAGRGGTPLVTAQQSVFKAGLGDHLDMLFDLFHLWFKDMLHALYQRHDHIVFIDELDFIRRHASSRNPGQWIDAMTLAAESKKKLRQHMNSQLCLEQFLIGIGG</sequence>
<protein>
    <submittedName>
        <fullName evidence="1">DNA polymerase III subunit delta</fullName>
        <ecNumber evidence="1">2.7.7.7</ecNumber>
    </submittedName>
</protein>
<comment type="caution">
    <text evidence="1">The sequence shown here is derived from an EMBL/GenBank/DDBJ whole genome shotgun (WGS) entry which is preliminary data.</text>
</comment>